<evidence type="ECO:0000256" key="12">
    <source>
        <dbReference type="ARBA" id="ARBA00023012"/>
    </source>
</evidence>
<dbReference type="Pfam" id="PF00512">
    <property type="entry name" value="HisKA"/>
    <property type="match status" value="1"/>
</dbReference>
<accession>A0A3R8RAA9</accession>
<evidence type="ECO:0000256" key="13">
    <source>
        <dbReference type="ARBA" id="ARBA00023136"/>
    </source>
</evidence>
<keyword evidence="7" id="KW-0812">Transmembrane</keyword>
<keyword evidence="16" id="KW-1185">Reference proteome</keyword>
<keyword evidence="4" id="KW-1003">Cell membrane</keyword>
<gene>
    <name evidence="15" type="ORF">EBB54_18625</name>
</gene>
<dbReference type="EMBL" id="RHJS01000002">
    <property type="protein sequence ID" value="RRK35427.1"/>
    <property type="molecule type" value="Genomic_DNA"/>
</dbReference>
<dbReference type="PRINTS" id="PR00344">
    <property type="entry name" value="BCTRLSENSOR"/>
</dbReference>
<keyword evidence="10" id="KW-0067">ATP-binding</keyword>
<dbReference type="GO" id="GO:0005886">
    <property type="term" value="C:plasma membrane"/>
    <property type="evidence" value="ECO:0007669"/>
    <property type="project" value="UniProtKB-SubCell"/>
</dbReference>
<dbReference type="InterPro" id="IPR036097">
    <property type="entry name" value="HisK_dim/P_sf"/>
</dbReference>
<dbReference type="SUPFAM" id="SSF47384">
    <property type="entry name" value="Homodimeric domain of signal transducing histidine kinase"/>
    <property type="match status" value="1"/>
</dbReference>
<evidence type="ECO:0000256" key="1">
    <source>
        <dbReference type="ARBA" id="ARBA00000085"/>
    </source>
</evidence>
<evidence type="ECO:0000256" key="8">
    <source>
        <dbReference type="ARBA" id="ARBA00022741"/>
    </source>
</evidence>
<dbReference type="PANTHER" id="PTHR45528">
    <property type="entry name" value="SENSOR HISTIDINE KINASE CPXA"/>
    <property type="match status" value="1"/>
</dbReference>
<dbReference type="EC" id="2.7.13.3" evidence="3"/>
<feature type="domain" description="Histidine kinase" evidence="14">
    <location>
        <begin position="87"/>
        <end position="291"/>
    </location>
</feature>
<dbReference type="GO" id="GO:0005524">
    <property type="term" value="F:ATP binding"/>
    <property type="evidence" value="ECO:0007669"/>
    <property type="project" value="UniProtKB-KW"/>
</dbReference>
<name>A0A3R8RAA9_9FIRM</name>
<dbReference type="InterPro" id="IPR050398">
    <property type="entry name" value="HssS/ArlS-like"/>
</dbReference>
<evidence type="ECO:0000256" key="7">
    <source>
        <dbReference type="ARBA" id="ARBA00022692"/>
    </source>
</evidence>
<dbReference type="CDD" id="cd00082">
    <property type="entry name" value="HisKA"/>
    <property type="match status" value="1"/>
</dbReference>
<dbReference type="Pfam" id="PF02518">
    <property type="entry name" value="HATPase_c"/>
    <property type="match status" value="1"/>
</dbReference>
<sequence>MTAGLAVLSILCGWLLVQYTRSILEVRSIRRQLEEIERGSRMELGVYSRQREMLALCRKLNELGRQNMQGQIRYEKAQKQLKQNITALAHDIRTPLAGASGYVQLAGECRERGRQAYYLQAAEGRLKELGDMLEELFLFTKLSDADFEPDMRRLQVLPLLGDCLVGMYLQFEEKGISPEVRFDSEGFRVDADEEYLRRIFHNLIRNALLHGTGNLVITQQEKRLTFENAVSETSRPDTEQIFEQFYKADSARRKGSSGLGLFIVKELMEKMGGGVKAELEQEKLRIILKFP</sequence>
<keyword evidence="9 15" id="KW-0418">Kinase</keyword>
<evidence type="ECO:0000256" key="10">
    <source>
        <dbReference type="ARBA" id="ARBA00022840"/>
    </source>
</evidence>
<organism evidence="15 16">
    <name type="scientific">Schaedlerella arabinosiphila</name>
    <dbReference type="NCBI Taxonomy" id="2044587"/>
    <lineage>
        <taxon>Bacteria</taxon>
        <taxon>Bacillati</taxon>
        <taxon>Bacillota</taxon>
        <taxon>Clostridia</taxon>
        <taxon>Lachnospirales</taxon>
        <taxon>Lachnospiraceae</taxon>
        <taxon>Schaedlerella</taxon>
    </lineage>
</organism>
<keyword evidence="11" id="KW-1133">Transmembrane helix</keyword>
<dbReference type="InterPro" id="IPR003661">
    <property type="entry name" value="HisK_dim/P_dom"/>
</dbReference>
<evidence type="ECO:0000313" key="16">
    <source>
        <dbReference type="Proteomes" id="UP000274920"/>
    </source>
</evidence>
<dbReference type="Proteomes" id="UP000274920">
    <property type="component" value="Unassembled WGS sequence"/>
</dbReference>
<evidence type="ECO:0000256" key="11">
    <source>
        <dbReference type="ARBA" id="ARBA00022989"/>
    </source>
</evidence>
<dbReference type="SMART" id="SM00387">
    <property type="entry name" value="HATPase_c"/>
    <property type="match status" value="1"/>
</dbReference>
<evidence type="ECO:0000256" key="4">
    <source>
        <dbReference type="ARBA" id="ARBA00022475"/>
    </source>
</evidence>
<evidence type="ECO:0000256" key="6">
    <source>
        <dbReference type="ARBA" id="ARBA00022679"/>
    </source>
</evidence>
<dbReference type="InterPro" id="IPR003594">
    <property type="entry name" value="HATPase_dom"/>
</dbReference>
<comment type="catalytic activity">
    <reaction evidence="1">
        <text>ATP + protein L-histidine = ADP + protein N-phospho-L-histidine.</text>
        <dbReference type="EC" id="2.7.13.3"/>
    </reaction>
</comment>
<dbReference type="GO" id="GO:0000155">
    <property type="term" value="F:phosphorelay sensor kinase activity"/>
    <property type="evidence" value="ECO:0007669"/>
    <property type="project" value="InterPro"/>
</dbReference>
<dbReference type="SMART" id="SM00388">
    <property type="entry name" value="HisKA"/>
    <property type="match status" value="1"/>
</dbReference>
<keyword evidence="13" id="KW-0472">Membrane</keyword>
<evidence type="ECO:0000313" key="15">
    <source>
        <dbReference type="EMBL" id="RRK35427.1"/>
    </source>
</evidence>
<evidence type="ECO:0000256" key="5">
    <source>
        <dbReference type="ARBA" id="ARBA00022553"/>
    </source>
</evidence>
<keyword evidence="6" id="KW-0808">Transferase</keyword>
<dbReference type="Gene3D" id="3.30.565.10">
    <property type="entry name" value="Histidine kinase-like ATPase, C-terminal domain"/>
    <property type="match status" value="1"/>
</dbReference>
<keyword evidence="5" id="KW-0597">Phosphoprotein</keyword>
<comment type="caution">
    <text evidence="15">The sequence shown here is derived from an EMBL/GenBank/DDBJ whole genome shotgun (WGS) entry which is preliminary data.</text>
</comment>
<evidence type="ECO:0000256" key="2">
    <source>
        <dbReference type="ARBA" id="ARBA00004651"/>
    </source>
</evidence>
<dbReference type="CDD" id="cd00075">
    <property type="entry name" value="HATPase"/>
    <property type="match status" value="1"/>
</dbReference>
<dbReference type="Gene3D" id="1.10.287.130">
    <property type="match status" value="1"/>
</dbReference>
<dbReference type="PANTHER" id="PTHR45528:SF1">
    <property type="entry name" value="SENSOR HISTIDINE KINASE CPXA"/>
    <property type="match status" value="1"/>
</dbReference>
<reference evidence="15" key="1">
    <citation type="submission" date="2018-10" db="EMBL/GenBank/DDBJ databases">
        <title>Schaedlerella arabinophila gen. nov. sp. nov., isolated from the mouse intestinal tract and comparative analysis with the genome of the closely related altered Schaedler flora strain ASF502.</title>
        <authorList>
            <person name="Miyake S."/>
            <person name="Soh M."/>
            <person name="Seedorf H."/>
        </authorList>
    </citation>
    <scope>NUCLEOTIDE SEQUENCE [LARGE SCALE GENOMIC DNA]</scope>
    <source>
        <strain evidence="15">DSM 106076</strain>
    </source>
</reference>
<dbReference type="PROSITE" id="PS50109">
    <property type="entry name" value="HIS_KIN"/>
    <property type="match status" value="1"/>
</dbReference>
<evidence type="ECO:0000256" key="9">
    <source>
        <dbReference type="ARBA" id="ARBA00022777"/>
    </source>
</evidence>
<comment type="subcellular location">
    <subcellularLocation>
        <location evidence="2">Cell membrane</location>
        <topology evidence="2">Multi-pass membrane protein</topology>
    </subcellularLocation>
</comment>
<evidence type="ECO:0000259" key="14">
    <source>
        <dbReference type="PROSITE" id="PS50109"/>
    </source>
</evidence>
<keyword evidence="12" id="KW-0902">Two-component regulatory system</keyword>
<dbReference type="InterPro" id="IPR004358">
    <property type="entry name" value="Sig_transdc_His_kin-like_C"/>
</dbReference>
<keyword evidence="8" id="KW-0547">Nucleotide-binding</keyword>
<dbReference type="SUPFAM" id="SSF55874">
    <property type="entry name" value="ATPase domain of HSP90 chaperone/DNA topoisomerase II/histidine kinase"/>
    <property type="match status" value="1"/>
</dbReference>
<proteinExistence type="predicted"/>
<evidence type="ECO:0000256" key="3">
    <source>
        <dbReference type="ARBA" id="ARBA00012438"/>
    </source>
</evidence>
<dbReference type="AlphaFoldDB" id="A0A3R8RAA9"/>
<dbReference type="InterPro" id="IPR005467">
    <property type="entry name" value="His_kinase_dom"/>
</dbReference>
<dbReference type="InterPro" id="IPR036890">
    <property type="entry name" value="HATPase_C_sf"/>
</dbReference>
<protein>
    <recommendedName>
        <fullName evidence="3">histidine kinase</fullName>
        <ecNumber evidence="3">2.7.13.3</ecNumber>
    </recommendedName>
</protein>